<dbReference type="InParanoid" id="F1N3Q5"/>
<organism evidence="9 10">
    <name type="scientific">Bos taurus</name>
    <name type="common">Bovine</name>
    <dbReference type="NCBI Taxonomy" id="9913"/>
    <lineage>
        <taxon>Eukaryota</taxon>
        <taxon>Metazoa</taxon>
        <taxon>Chordata</taxon>
        <taxon>Craniata</taxon>
        <taxon>Vertebrata</taxon>
        <taxon>Euteleostomi</taxon>
        <taxon>Mammalia</taxon>
        <taxon>Eutheria</taxon>
        <taxon>Laurasiatheria</taxon>
        <taxon>Artiodactyla</taxon>
        <taxon>Ruminantia</taxon>
        <taxon>Pecora</taxon>
        <taxon>Bovidae</taxon>
        <taxon>Bovinae</taxon>
        <taxon>Bos</taxon>
    </lineage>
</organism>
<accession>F1N3Q5</accession>
<dbReference type="FunCoup" id="F1N3Q5">
    <property type="interactions" value="108"/>
</dbReference>
<keyword evidence="6 8" id="KW-0472">Membrane</keyword>
<feature type="compositionally biased region" description="Low complexity" evidence="7">
    <location>
        <begin position="135"/>
        <end position="144"/>
    </location>
</feature>
<dbReference type="InterPro" id="IPR009281">
    <property type="entry name" value="TMEM176A/TMEM176B"/>
</dbReference>
<feature type="region of interest" description="Disordered" evidence="7">
    <location>
        <begin position="27"/>
        <end position="48"/>
    </location>
</feature>
<proteinExistence type="inferred from homology"/>
<keyword evidence="3" id="KW-0597">Phosphoprotein</keyword>
<keyword evidence="4 8" id="KW-0812">Transmembrane</keyword>
<feature type="transmembrane region" description="Helical" evidence="8">
    <location>
        <begin position="279"/>
        <end position="301"/>
    </location>
</feature>
<dbReference type="VGNC" id="VGNC:36000">
    <property type="gene designation" value="TMEM176A"/>
</dbReference>
<dbReference type="OrthoDB" id="9837693at2759"/>
<evidence type="ECO:0000313" key="10">
    <source>
        <dbReference type="Proteomes" id="UP000009136"/>
    </source>
</evidence>
<reference evidence="9" key="3">
    <citation type="submission" date="2025-09" db="UniProtKB">
        <authorList>
            <consortium name="Ensembl"/>
        </authorList>
    </citation>
    <scope>IDENTIFICATION</scope>
    <source>
        <strain evidence="9">Hereford</strain>
    </source>
</reference>
<dbReference type="HOGENOM" id="CLU_2325981_0_0_1"/>
<evidence type="ECO:0000256" key="4">
    <source>
        <dbReference type="ARBA" id="ARBA00022692"/>
    </source>
</evidence>
<dbReference type="InterPro" id="IPR007237">
    <property type="entry name" value="CD20-like"/>
</dbReference>
<evidence type="ECO:0000256" key="8">
    <source>
        <dbReference type="SAM" id="Phobius"/>
    </source>
</evidence>
<dbReference type="Ensembl" id="ENSBTAT00000052750.4">
    <property type="protein sequence ID" value="ENSBTAP00000052604.3"/>
    <property type="gene ID" value="ENSBTAG00000012078.8"/>
</dbReference>
<reference evidence="9" key="2">
    <citation type="submission" date="2025-08" db="UniProtKB">
        <authorList>
            <consortium name="Ensembl"/>
        </authorList>
    </citation>
    <scope>IDENTIFICATION</scope>
    <source>
        <strain evidence="9">Hereford</strain>
    </source>
</reference>
<sequence>SESPCPGGDRRQNGLLGFPRAGQLFSLPGHPPGPCALPDARAQLSPAAGKPWRGPVLQLGSCLILPCWHSTKYLPLLPARVSPALPTTLHCRSLRRAGKVGVQRHGDSGLRGGSPQGSPARQHPGALPPRVRSGQAPARRVLPAAAPPPAQAPRHLPGPGPPPAAGNLLGDADRVGAAERGPGRIPLHLLLYHPAELGSSHLDRGCDHRPRACVECCGEGPARRLRESWRKKEAGSWGGGRGCGSWGFCTNPAASTSPQAVLAGAVAFIYEKRGGIYWALLRTLLALAAFSTATAATIIGAGRFYEYHFIFYKGICNVSPSWRPTGAPTLSPDLERLQQCTAYVNMLKALFISINAMLLGVWVLLLLASLLPLCLCCWRRYRRKEKRDLPLEETVRSE</sequence>
<dbReference type="GeneTree" id="ENSGT00530000064074"/>
<gene>
    <name evidence="9 11" type="primary">TMEM176A</name>
</gene>
<comment type="similarity">
    <text evidence="2">Belongs to the TMEM176 family.</text>
</comment>
<dbReference type="GO" id="GO:0016020">
    <property type="term" value="C:membrane"/>
    <property type="evidence" value="ECO:0007669"/>
    <property type="project" value="UniProtKB-SubCell"/>
</dbReference>
<evidence type="ECO:0000256" key="5">
    <source>
        <dbReference type="ARBA" id="ARBA00022989"/>
    </source>
</evidence>
<comment type="subcellular location">
    <subcellularLocation>
        <location evidence="1">Membrane</location>
        <topology evidence="1">Multi-pass membrane protein</topology>
    </subcellularLocation>
</comment>
<dbReference type="AlphaFoldDB" id="F1N3Q5"/>
<dbReference type="Bgee" id="ENSBTAG00000012078">
    <property type="expression patterns" value="Expressed in diaphragm and 101 other cell types or tissues"/>
</dbReference>
<feature type="compositionally biased region" description="Pro residues" evidence="7">
    <location>
        <begin position="145"/>
        <end position="164"/>
    </location>
</feature>
<evidence type="ECO:0000313" key="11">
    <source>
        <dbReference type="VGNC" id="VGNC:36000"/>
    </source>
</evidence>
<evidence type="ECO:0000313" key="9">
    <source>
        <dbReference type="Ensembl" id="ENSBTAP00000052604.3"/>
    </source>
</evidence>
<keyword evidence="10" id="KW-1185">Reference proteome</keyword>
<dbReference type="PANTHER" id="PTHR15756:SF6">
    <property type="entry name" value="TRANSMEMBRANE PROTEIN 176A"/>
    <property type="match status" value="1"/>
</dbReference>
<evidence type="ECO:0000256" key="2">
    <source>
        <dbReference type="ARBA" id="ARBA00006022"/>
    </source>
</evidence>
<feature type="transmembrane region" description="Helical" evidence="8">
    <location>
        <begin position="356"/>
        <end position="378"/>
    </location>
</feature>
<evidence type="ECO:0000256" key="6">
    <source>
        <dbReference type="ARBA" id="ARBA00023136"/>
    </source>
</evidence>
<name>F1N3Q5_BOVIN</name>
<protein>
    <submittedName>
        <fullName evidence="9">Transmembrane protein 176A</fullName>
    </submittedName>
</protein>
<dbReference type="PANTHER" id="PTHR15756">
    <property type="entry name" value="LR8/HCA112"/>
    <property type="match status" value="1"/>
</dbReference>
<dbReference type="Proteomes" id="UP000009136">
    <property type="component" value="Chromosome 4"/>
</dbReference>
<feature type="region of interest" description="Disordered" evidence="7">
    <location>
        <begin position="96"/>
        <end position="180"/>
    </location>
</feature>
<dbReference type="VEuPathDB" id="HostDB:ENSBTAG00000012078"/>
<evidence type="ECO:0000256" key="3">
    <source>
        <dbReference type="ARBA" id="ARBA00022553"/>
    </source>
</evidence>
<evidence type="ECO:0000256" key="7">
    <source>
        <dbReference type="SAM" id="MobiDB-lite"/>
    </source>
</evidence>
<reference evidence="9" key="1">
    <citation type="submission" date="2018-03" db="EMBL/GenBank/DDBJ databases">
        <title>ARS-UCD1.2.</title>
        <authorList>
            <person name="Rosen B.D."/>
            <person name="Bickhart D.M."/>
            <person name="Koren S."/>
            <person name="Schnabel R.D."/>
            <person name="Hall R."/>
            <person name="Zimin A."/>
            <person name="Dreischer C."/>
            <person name="Schultheiss S."/>
            <person name="Schroeder S.G."/>
            <person name="Elsik C.G."/>
            <person name="Couldrey C."/>
            <person name="Liu G.E."/>
            <person name="Van Tassell C.P."/>
            <person name="Phillippy A.M."/>
            <person name="Smith T.P.L."/>
            <person name="Medrano J.F."/>
        </authorList>
    </citation>
    <scope>NUCLEOTIDE SEQUENCE [LARGE SCALE GENOMIC DNA]</scope>
    <source>
        <strain evidence="9">Hereford</strain>
    </source>
</reference>
<keyword evidence="5 8" id="KW-1133">Transmembrane helix</keyword>
<dbReference type="Pfam" id="PF04103">
    <property type="entry name" value="CD20"/>
    <property type="match status" value="1"/>
</dbReference>
<evidence type="ECO:0000256" key="1">
    <source>
        <dbReference type="ARBA" id="ARBA00004141"/>
    </source>
</evidence>